<dbReference type="InterPro" id="IPR051018">
    <property type="entry name" value="Bacteriophage_GH24"/>
</dbReference>
<dbReference type="SUPFAM" id="SSF53955">
    <property type="entry name" value="Lysozyme-like"/>
    <property type="match status" value="1"/>
</dbReference>
<keyword evidence="2 7" id="KW-0929">Antimicrobial</keyword>
<reference evidence="8 9" key="1">
    <citation type="submission" date="2014-12" db="EMBL/GenBank/DDBJ databases">
        <title>Draft genome sequences of 10 type strains of Lactococcus.</title>
        <authorList>
            <person name="Sun Z."/>
            <person name="Zhong Z."/>
            <person name="Liu W."/>
            <person name="Zhang W."/>
            <person name="Zhang H."/>
        </authorList>
    </citation>
    <scope>NUCLEOTIDE SEQUENCE [LARGE SCALE GENOMIC DNA]</scope>
    <source>
        <strain evidence="8 9">DSM 20686</strain>
    </source>
</reference>
<keyword evidence="9" id="KW-1185">Reference proteome</keyword>
<protein>
    <recommendedName>
        <fullName evidence="7">Lysozyme</fullName>
        <ecNumber evidence="7">3.2.1.17</ecNumber>
    </recommendedName>
</protein>
<dbReference type="EC" id="3.2.1.17" evidence="7"/>
<accession>A0A2A5RWJ8</accession>
<evidence type="ECO:0000256" key="4">
    <source>
        <dbReference type="ARBA" id="ARBA00022801"/>
    </source>
</evidence>
<dbReference type="STRING" id="1348632.GCA_001591745_01843"/>
<evidence type="ECO:0000256" key="7">
    <source>
        <dbReference type="RuleBase" id="RU003788"/>
    </source>
</evidence>
<evidence type="ECO:0000313" key="9">
    <source>
        <dbReference type="Proteomes" id="UP000242246"/>
    </source>
</evidence>
<dbReference type="InterPro" id="IPR002196">
    <property type="entry name" value="Glyco_hydro_24"/>
</dbReference>
<keyword evidence="4 7" id="KW-0378">Hydrolase</keyword>
<keyword evidence="3 7" id="KW-0081">Bacteriolytic enzyme</keyword>
<dbReference type="EMBL" id="JXJX01000013">
    <property type="protein sequence ID" value="PCS05605.1"/>
    <property type="molecule type" value="Genomic_DNA"/>
</dbReference>
<dbReference type="Proteomes" id="UP000242246">
    <property type="component" value="Unassembled WGS sequence"/>
</dbReference>
<proteinExistence type="inferred from homology"/>
<dbReference type="Pfam" id="PF00959">
    <property type="entry name" value="Phage_lysozyme"/>
    <property type="match status" value="1"/>
</dbReference>
<sequence>MKVGTKGLNLIKEYEGCRLTAYDIGDGMITIGWGHAESKSSTSLVAGVTTWSQAKADAQLISDLVSYENAVSGFFTRSFNQSQFDALVSFAYNLGGGVFDKYGWSRTASDSWICSQMILYVNKGTQFEAGLTRRRKAEIALYQSTASDNDNKNKEGDLEMFIAKCTGGNVNQYIKNGSFVLFNLNRGTYSILNGQSQVDAVTEGYQLSTAKSLTKGSMSYLVITNLIMGAKLDYRG</sequence>
<dbReference type="PANTHER" id="PTHR38107">
    <property type="match status" value="1"/>
</dbReference>
<dbReference type="CDD" id="cd00737">
    <property type="entry name" value="lyz_endolysin_autolysin"/>
    <property type="match status" value="1"/>
</dbReference>
<dbReference type="RefSeq" id="WP_096835845.1">
    <property type="nucleotide sequence ID" value="NZ_JXJX01000013.1"/>
</dbReference>
<dbReference type="HAMAP" id="MF_04110">
    <property type="entry name" value="ENDOLYSIN_T4"/>
    <property type="match status" value="1"/>
</dbReference>
<evidence type="ECO:0000256" key="5">
    <source>
        <dbReference type="ARBA" id="ARBA00023200"/>
    </source>
</evidence>
<comment type="similarity">
    <text evidence="7">Belongs to the glycosyl hydrolase 24 family.</text>
</comment>
<evidence type="ECO:0000256" key="1">
    <source>
        <dbReference type="ARBA" id="ARBA00000632"/>
    </source>
</evidence>
<dbReference type="GO" id="GO:0016998">
    <property type="term" value="P:cell wall macromolecule catabolic process"/>
    <property type="evidence" value="ECO:0007669"/>
    <property type="project" value="InterPro"/>
</dbReference>
<evidence type="ECO:0000313" key="8">
    <source>
        <dbReference type="EMBL" id="PCS05605.1"/>
    </source>
</evidence>
<dbReference type="InterPro" id="IPR034690">
    <property type="entry name" value="Endolysin_T4_type"/>
</dbReference>
<dbReference type="InterPro" id="IPR023346">
    <property type="entry name" value="Lysozyme-like_dom_sf"/>
</dbReference>
<gene>
    <name evidence="8" type="ORF">RU87_GL000522</name>
</gene>
<keyword evidence="5" id="KW-1035">Host cytoplasm</keyword>
<comment type="catalytic activity">
    <reaction evidence="1 7">
        <text>Hydrolysis of (1-&gt;4)-beta-linkages between N-acetylmuramic acid and N-acetyl-D-glucosamine residues in a peptidoglycan and between N-acetyl-D-glucosamine residues in chitodextrins.</text>
        <dbReference type="EC" id="3.2.1.17"/>
    </reaction>
</comment>
<evidence type="ECO:0000256" key="3">
    <source>
        <dbReference type="ARBA" id="ARBA00022638"/>
    </source>
</evidence>
<name>A0A2A5RWJ8_9LACT</name>
<dbReference type="PANTHER" id="PTHR38107:SF3">
    <property type="entry name" value="LYSOZYME RRRD-RELATED"/>
    <property type="match status" value="1"/>
</dbReference>
<evidence type="ECO:0000256" key="2">
    <source>
        <dbReference type="ARBA" id="ARBA00022529"/>
    </source>
</evidence>
<dbReference type="GO" id="GO:0003796">
    <property type="term" value="F:lysozyme activity"/>
    <property type="evidence" value="ECO:0007669"/>
    <property type="project" value="UniProtKB-EC"/>
</dbReference>
<organism evidence="8 9">
    <name type="scientific">Pseudolactococcus plantarum</name>
    <dbReference type="NCBI Taxonomy" id="1365"/>
    <lineage>
        <taxon>Bacteria</taxon>
        <taxon>Bacillati</taxon>
        <taxon>Bacillota</taxon>
        <taxon>Bacilli</taxon>
        <taxon>Lactobacillales</taxon>
        <taxon>Streptococcaceae</taxon>
        <taxon>Pseudolactococcus</taxon>
    </lineage>
</organism>
<dbReference type="AlphaFoldDB" id="A0A2A5RWJ8"/>
<comment type="caution">
    <text evidence="8">The sequence shown here is derived from an EMBL/GenBank/DDBJ whole genome shotgun (WGS) entry which is preliminary data.</text>
</comment>
<dbReference type="GO" id="GO:0009253">
    <property type="term" value="P:peptidoglycan catabolic process"/>
    <property type="evidence" value="ECO:0007669"/>
    <property type="project" value="InterPro"/>
</dbReference>
<evidence type="ECO:0000256" key="6">
    <source>
        <dbReference type="ARBA" id="ARBA00023295"/>
    </source>
</evidence>
<dbReference type="Gene3D" id="1.10.530.40">
    <property type="match status" value="1"/>
</dbReference>
<dbReference type="OrthoDB" id="9802228at2"/>
<dbReference type="InterPro" id="IPR033907">
    <property type="entry name" value="Endolysin_autolysin"/>
</dbReference>
<dbReference type="GO" id="GO:0042742">
    <property type="term" value="P:defense response to bacterium"/>
    <property type="evidence" value="ECO:0007669"/>
    <property type="project" value="UniProtKB-KW"/>
</dbReference>
<keyword evidence="6 7" id="KW-0326">Glycosidase</keyword>
<dbReference type="GO" id="GO:0031640">
    <property type="term" value="P:killing of cells of another organism"/>
    <property type="evidence" value="ECO:0007669"/>
    <property type="project" value="UniProtKB-KW"/>
</dbReference>
<dbReference type="InterPro" id="IPR023347">
    <property type="entry name" value="Lysozyme_dom_sf"/>
</dbReference>